<dbReference type="EMBL" id="CAXKWB010002868">
    <property type="protein sequence ID" value="CAL4067887.1"/>
    <property type="molecule type" value="Genomic_DNA"/>
</dbReference>
<feature type="compositionally biased region" description="Low complexity" evidence="1">
    <location>
        <begin position="70"/>
        <end position="87"/>
    </location>
</feature>
<feature type="region of interest" description="Disordered" evidence="1">
    <location>
        <begin position="26"/>
        <end position="52"/>
    </location>
</feature>
<keyword evidence="3" id="KW-1185">Reference proteome</keyword>
<feature type="non-terminal residue" evidence="2">
    <location>
        <position position="1"/>
    </location>
</feature>
<protein>
    <submittedName>
        <fullName evidence="2">Uncharacterized protein</fullName>
    </submittedName>
</protein>
<feature type="region of interest" description="Disordered" evidence="1">
    <location>
        <begin position="70"/>
        <end position="107"/>
    </location>
</feature>
<feature type="compositionally biased region" description="Polar residues" evidence="1">
    <location>
        <begin position="88"/>
        <end position="107"/>
    </location>
</feature>
<evidence type="ECO:0000313" key="2">
    <source>
        <dbReference type="EMBL" id="CAL4067887.1"/>
    </source>
</evidence>
<proteinExistence type="predicted"/>
<dbReference type="Proteomes" id="UP001497623">
    <property type="component" value="Unassembled WGS sequence"/>
</dbReference>
<dbReference type="AlphaFoldDB" id="A0AAV2PZV2"/>
<gene>
    <name evidence="2" type="ORF">MNOR_LOCUS6789</name>
</gene>
<comment type="caution">
    <text evidence="2">The sequence shown here is derived from an EMBL/GenBank/DDBJ whole genome shotgun (WGS) entry which is preliminary data.</text>
</comment>
<feature type="compositionally biased region" description="Polar residues" evidence="1">
    <location>
        <begin position="43"/>
        <end position="52"/>
    </location>
</feature>
<feature type="region of interest" description="Disordered" evidence="1">
    <location>
        <begin position="120"/>
        <end position="142"/>
    </location>
</feature>
<reference evidence="2 3" key="1">
    <citation type="submission" date="2024-05" db="EMBL/GenBank/DDBJ databases">
        <authorList>
            <person name="Wallberg A."/>
        </authorList>
    </citation>
    <scope>NUCLEOTIDE SEQUENCE [LARGE SCALE GENOMIC DNA]</scope>
</reference>
<evidence type="ECO:0000256" key="1">
    <source>
        <dbReference type="SAM" id="MobiDB-lite"/>
    </source>
</evidence>
<name>A0AAV2PZV2_MEGNR</name>
<evidence type="ECO:0000313" key="3">
    <source>
        <dbReference type="Proteomes" id="UP001497623"/>
    </source>
</evidence>
<feature type="compositionally biased region" description="Polar residues" evidence="1">
    <location>
        <begin position="127"/>
        <end position="142"/>
    </location>
</feature>
<sequence>ILHQNKMLENEQQDQNYTQLISQSNIPKQQQNHQQRQHLTEQLTPGQPLTQHLQPRLQFSHLQNHQNQNIQLQQHQQQEQHHLQQQQVISEESIGTIQRQGQQSSRLRVQRVPPFMTGVRFTPGSIVPTTKSVSFTQTHQQE</sequence>
<accession>A0AAV2PZV2</accession>
<organism evidence="2 3">
    <name type="scientific">Meganyctiphanes norvegica</name>
    <name type="common">Northern krill</name>
    <name type="synonym">Thysanopoda norvegica</name>
    <dbReference type="NCBI Taxonomy" id="48144"/>
    <lineage>
        <taxon>Eukaryota</taxon>
        <taxon>Metazoa</taxon>
        <taxon>Ecdysozoa</taxon>
        <taxon>Arthropoda</taxon>
        <taxon>Crustacea</taxon>
        <taxon>Multicrustacea</taxon>
        <taxon>Malacostraca</taxon>
        <taxon>Eumalacostraca</taxon>
        <taxon>Eucarida</taxon>
        <taxon>Euphausiacea</taxon>
        <taxon>Euphausiidae</taxon>
        <taxon>Meganyctiphanes</taxon>
    </lineage>
</organism>